<feature type="transmembrane region" description="Helical" evidence="1">
    <location>
        <begin position="6"/>
        <end position="24"/>
    </location>
</feature>
<organism evidence="2">
    <name type="scientific">Edaphobacter paludis</name>
    <dbReference type="NCBI Taxonomy" id="3035702"/>
    <lineage>
        <taxon>Bacteria</taxon>
        <taxon>Pseudomonadati</taxon>
        <taxon>Acidobacteriota</taxon>
        <taxon>Terriglobia</taxon>
        <taxon>Terriglobales</taxon>
        <taxon>Acidobacteriaceae</taxon>
        <taxon>Edaphobacter</taxon>
    </lineage>
</organism>
<protein>
    <recommendedName>
        <fullName evidence="4">CvpA family protein</fullName>
    </recommendedName>
</protein>
<dbReference type="AlphaFoldDB" id="A0AAU7CXD7"/>
<keyword evidence="1" id="KW-1133">Transmembrane helix</keyword>
<feature type="transmembrane region" description="Helical" evidence="1">
    <location>
        <begin position="31"/>
        <end position="50"/>
    </location>
</feature>
<dbReference type="RefSeq" id="WP_348267664.1">
    <property type="nucleotide sequence ID" value="NZ_CP121194.1"/>
</dbReference>
<evidence type="ECO:0000313" key="2">
    <source>
        <dbReference type="EMBL" id="XBH10159.1"/>
    </source>
</evidence>
<dbReference type="KEGG" id="epl:P4G45_00110"/>
<reference evidence="2" key="1">
    <citation type="submission" date="2023-03" db="EMBL/GenBank/DDBJ databases">
        <title>Edaphobacter sp.</title>
        <authorList>
            <person name="Huber K.J."/>
            <person name="Papendorf J."/>
            <person name="Pilke C."/>
            <person name="Bunk B."/>
            <person name="Sproeer C."/>
            <person name="Pester M."/>
        </authorList>
    </citation>
    <scope>NUCLEOTIDE SEQUENCE</scope>
    <source>
        <strain evidence="2">DSM 109919</strain>
        <strain evidence="3">DSM 109920</strain>
    </source>
</reference>
<keyword evidence="1" id="KW-0812">Transmembrane</keyword>
<keyword evidence="1" id="KW-0472">Membrane</keyword>
<dbReference type="EMBL" id="CP121194">
    <property type="protein sequence ID" value="XBH10159.1"/>
    <property type="molecule type" value="Genomic_DNA"/>
</dbReference>
<evidence type="ECO:0000313" key="3">
    <source>
        <dbReference type="EMBL" id="XBH13596.1"/>
    </source>
</evidence>
<gene>
    <name evidence="2" type="ORF">P4G45_00110</name>
    <name evidence="3" type="ORF">P8936_00115</name>
</gene>
<proteinExistence type="predicted"/>
<evidence type="ECO:0008006" key="4">
    <source>
        <dbReference type="Google" id="ProtNLM"/>
    </source>
</evidence>
<dbReference type="EMBL" id="CP121195">
    <property type="protein sequence ID" value="XBH13596.1"/>
    <property type="molecule type" value="Genomic_DNA"/>
</dbReference>
<evidence type="ECO:0000256" key="1">
    <source>
        <dbReference type="SAM" id="Phobius"/>
    </source>
</evidence>
<accession>A0AAU7CXD7</accession>
<name>A0AAU7CXD7_9BACT</name>
<accession>A0AAU7D878</accession>
<feature type="transmembrane region" description="Helical" evidence="1">
    <location>
        <begin position="76"/>
        <end position="98"/>
    </location>
</feature>
<sequence>MELFLNLAWAALSILLIGGWVWSIRKGHTEFQWTTLVALALLLVLLFPAISMTDDRVAMSTPAELEHMMRASEAPLGPVAVLGLFGLLAAVVLVVLDMTAPRFYSPMRTPLFAEKLLAGFIRAIGVRPPPALAYVVR</sequence>